<organism evidence="3 4">
    <name type="scientific">Chlorella sorokiniana</name>
    <name type="common">Freshwater green alga</name>
    <dbReference type="NCBI Taxonomy" id="3076"/>
    <lineage>
        <taxon>Eukaryota</taxon>
        <taxon>Viridiplantae</taxon>
        <taxon>Chlorophyta</taxon>
        <taxon>core chlorophytes</taxon>
        <taxon>Trebouxiophyceae</taxon>
        <taxon>Chlorellales</taxon>
        <taxon>Chlorellaceae</taxon>
        <taxon>Chlorella clade</taxon>
        <taxon>Chlorella</taxon>
    </lineage>
</organism>
<protein>
    <recommendedName>
        <fullName evidence="5">ShKT domain-containing protein</fullName>
    </recommendedName>
</protein>
<evidence type="ECO:0000313" key="4">
    <source>
        <dbReference type="Proteomes" id="UP000239899"/>
    </source>
</evidence>
<comment type="caution">
    <text evidence="3">The sequence shown here is derived from an EMBL/GenBank/DDBJ whole genome shotgun (WGS) entry which is preliminary data.</text>
</comment>
<evidence type="ECO:0000313" key="3">
    <source>
        <dbReference type="EMBL" id="PRW45172.1"/>
    </source>
</evidence>
<dbReference type="AlphaFoldDB" id="A0A2P6TLK3"/>
<reference evidence="3 4" key="1">
    <citation type="journal article" date="2018" name="Plant J.">
        <title>Genome sequences of Chlorella sorokiniana UTEX 1602 and Micractinium conductrix SAG 241.80: implications to maltose excretion by a green alga.</title>
        <authorList>
            <person name="Arriola M.B."/>
            <person name="Velmurugan N."/>
            <person name="Zhang Y."/>
            <person name="Plunkett M.H."/>
            <person name="Hondzo H."/>
            <person name="Barney B.M."/>
        </authorList>
    </citation>
    <scope>NUCLEOTIDE SEQUENCE [LARGE SCALE GENOMIC DNA]</scope>
    <source>
        <strain evidence="4">UTEX 1602</strain>
    </source>
</reference>
<feature type="compositionally biased region" description="Low complexity" evidence="1">
    <location>
        <begin position="75"/>
        <end position="96"/>
    </location>
</feature>
<sequence>MPRPLLAALALAACLAAAYLGGAEARSLRQASASASATEVAAGAGATASASAVAVAGGAPVVPLLAPVIPPTSPSPLTAAATQSVPEPAAPATPTCADDDVPPTKEFSCAQQKAWGKCDMCWMVRKGYCRFTCGYCGVNMTAAPCTGDAQASAQAAADANDAPIKGADETPTAGTQAVTQPAASPAPATSSAAANAAADATASPATAGTQAVEPAAPAATTTAAQPSLPVVTIPATLATAMASASAAAHS</sequence>
<evidence type="ECO:0008006" key="5">
    <source>
        <dbReference type="Google" id="ProtNLM"/>
    </source>
</evidence>
<proteinExistence type="predicted"/>
<keyword evidence="2" id="KW-0732">Signal</keyword>
<feature type="signal peptide" evidence="2">
    <location>
        <begin position="1"/>
        <end position="25"/>
    </location>
</feature>
<name>A0A2P6TLK3_CHLSO</name>
<keyword evidence="4" id="KW-1185">Reference proteome</keyword>
<feature type="region of interest" description="Disordered" evidence="1">
    <location>
        <begin position="163"/>
        <end position="197"/>
    </location>
</feature>
<feature type="compositionally biased region" description="Low complexity" evidence="1">
    <location>
        <begin position="177"/>
        <end position="197"/>
    </location>
</feature>
<gene>
    <name evidence="3" type="ORF">C2E21_6268</name>
</gene>
<dbReference type="EMBL" id="LHPG02000012">
    <property type="protein sequence ID" value="PRW45172.1"/>
    <property type="molecule type" value="Genomic_DNA"/>
</dbReference>
<feature type="chain" id="PRO_5015148245" description="ShKT domain-containing protein" evidence="2">
    <location>
        <begin position="26"/>
        <end position="250"/>
    </location>
</feature>
<dbReference type="Proteomes" id="UP000239899">
    <property type="component" value="Unassembled WGS sequence"/>
</dbReference>
<accession>A0A2P6TLK3</accession>
<evidence type="ECO:0000256" key="2">
    <source>
        <dbReference type="SAM" id="SignalP"/>
    </source>
</evidence>
<evidence type="ECO:0000256" key="1">
    <source>
        <dbReference type="SAM" id="MobiDB-lite"/>
    </source>
</evidence>
<feature type="region of interest" description="Disordered" evidence="1">
    <location>
        <begin position="75"/>
        <end position="103"/>
    </location>
</feature>